<dbReference type="GO" id="GO:0005663">
    <property type="term" value="C:DNA replication factor C complex"/>
    <property type="evidence" value="ECO:0007669"/>
    <property type="project" value="InterPro"/>
</dbReference>
<dbReference type="FunFam" id="1.10.8.60:FF:000021">
    <property type="entry name" value="Replication factor C subunit 1"/>
    <property type="match status" value="1"/>
</dbReference>
<dbReference type="GO" id="GO:0006281">
    <property type="term" value="P:DNA repair"/>
    <property type="evidence" value="ECO:0007669"/>
    <property type="project" value="InterPro"/>
</dbReference>
<dbReference type="GO" id="GO:0016887">
    <property type="term" value="F:ATP hydrolysis activity"/>
    <property type="evidence" value="ECO:0007669"/>
    <property type="project" value="InterPro"/>
</dbReference>
<evidence type="ECO:0000313" key="14">
    <source>
        <dbReference type="Proteomes" id="UP001150569"/>
    </source>
</evidence>
<comment type="caution">
    <text evidence="13">The sequence shown here is derived from an EMBL/GenBank/DDBJ whole genome shotgun (WGS) entry which is preliminary data.</text>
</comment>
<dbReference type="SUPFAM" id="SSF52113">
    <property type="entry name" value="BRCT domain"/>
    <property type="match status" value="1"/>
</dbReference>
<feature type="region of interest" description="Disordered" evidence="11">
    <location>
        <begin position="68"/>
        <end position="90"/>
    </location>
</feature>
<dbReference type="Gene3D" id="1.10.8.60">
    <property type="match status" value="1"/>
</dbReference>
<dbReference type="GO" id="GO:0003689">
    <property type="term" value="F:DNA clamp loader activity"/>
    <property type="evidence" value="ECO:0007669"/>
    <property type="project" value="UniProtKB-UniRule"/>
</dbReference>
<dbReference type="Proteomes" id="UP001150569">
    <property type="component" value="Unassembled WGS sequence"/>
</dbReference>
<dbReference type="PIRSF" id="PIRSF036578">
    <property type="entry name" value="RFC1"/>
    <property type="match status" value="1"/>
</dbReference>
<evidence type="ECO:0000256" key="8">
    <source>
        <dbReference type="ARBA" id="ARBA00023125"/>
    </source>
</evidence>
<keyword evidence="5 10" id="KW-0235">DNA replication</keyword>
<organism evidence="13 14">
    <name type="scientific">Tieghemiomyces parasiticus</name>
    <dbReference type="NCBI Taxonomy" id="78921"/>
    <lineage>
        <taxon>Eukaryota</taxon>
        <taxon>Fungi</taxon>
        <taxon>Fungi incertae sedis</taxon>
        <taxon>Zoopagomycota</taxon>
        <taxon>Kickxellomycotina</taxon>
        <taxon>Dimargaritomycetes</taxon>
        <taxon>Dimargaritales</taxon>
        <taxon>Dimargaritaceae</taxon>
        <taxon>Tieghemiomyces</taxon>
    </lineage>
</organism>
<dbReference type="PANTHER" id="PTHR23389:SF6">
    <property type="entry name" value="REPLICATION FACTOR C SUBUNIT 1"/>
    <property type="match status" value="1"/>
</dbReference>
<feature type="compositionally biased region" description="Basic residues" evidence="11">
    <location>
        <begin position="799"/>
        <end position="808"/>
    </location>
</feature>
<evidence type="ECO:0000313" key="13">
    <source>
        <dbReference type="EMBL" id="KAJ1915652.1"/>
    </source>
</evidence>
<dbReference type="OrthoDB" id="446168at2759"/>
<dbReference type="SUPFAM" id="SSF52540">
    <property type="entry name" value="P-loop containing nucleoside triphosphate hydrolases"/>
    <property type="match status" value="1"/>
</dbReference>
<dbReference type="PANTHER" id="PTHR23389">
    <property type="entry name" value="CHROMOSOME TRANSMISSION FIDELITY FACTOR 18"/>
    <property type="match status" value="1"/>
</dbReference>
<evidence type="ECO:0000256" key="9">
    <source>
        <dbReference type="ARBA" id="ARBA00023242"/>
    </source>
</evidence>
<dbReference type="SMART" id="SM00292">
    <property type="entry name" value="BRCT"/>
    <property type="match status" value="1"/>
</dbReference>
<feature type="compositionally biased region" description="Low complexity" evidence="11">
    <location>
        <begin position="782"/>
        <end position="797"/>
    </location>
</feature>
<keyword evidence="7 10" id="KW-0067">ATP-binding</keyword>
<dbReference type="Gene3D" id="1.20.272.10">
    <property type="match status" value="1"/>
</dbReference>
<dbReference type="InterPro" id="IPR013725">
    <property type="entry name" value="DNA_replication_fac_RFC1_C"/>
</dbReference>
<proteinExistence type="inferred from homology"/>
<feature type="region of interest" description="Disordered" evidence="11">
    <location>
        <begin position="724"/>
        <end position="808"/>
    </location>
</feature>
<reference evidence="13" key="1">
    <citation type="submission" date="2022-07" db="EMBL/GenBank/DDBJ databases">
        <title>Phylogenomic reconstructions and comparative analyses of Kickxellomycotina fungi.</title>
        <authorList>
            <person name="Reynolds N.K."/>
            <person name="Stajich J.E."/>
            <person name="Barry K."/>
            <person name="Grigoriev I.V."/>
            <person name="Crous P."/>
            <person name="Smith M.E."/>
        </authorList>
    </citation>
    <scope>NUCLEOTIDE SEQUENCE</scope>
    <source>
        <strain evidence="13">RSA 861</strain>
    </source>
</reference>
<dbReference type="GO" id="GO:0003677">
    <property type="term" value="F:DNA binding"/>
    <property type="evidence" value="ECO:0007669"/>
    <property type="project" value="UniProtKB-KW"/>
</dbReference>
<dbReference type="PROSITE" id="PS50172">
    <property type="entry name" value="BRCT"/>
    <property type="match status" value="1"/>
</dbReference>
<dbReference type="InterPro" id="IPR003593">
    <property type="entry name" value="AAA+_ATPase"/>
</dbReference>
<comment type="similarity">
    <text evidence="2 10">Belongs to the activator 1 large subunit family.</text>
</comment>
<dbReference type="InterPro" id="IPR008921">
    <property type="entry name" value="DNA_pol3_clamp-load_cplx_C"/>
</dbReference>
<dbReference type="GO" id="GO:0005634">
    <property type="term" value="C:nucleus"/>
    <property type="evidence" value="ECO:0007669"/>
    <property type="project" value="UniProtKB-SubCell"/>
</dbReference>
<accession>A0A9W8DRI3</accession>
<dbReference type="Pfam" id="PF08519">
    <property type="entry name" value="RFC1"/>
    <property type="match status" value="1"/>
</dbReference>
<gene>
    <name evidence="13" type="primary">rfc1_2</name>
    <name evidence="13" type="ORF">IWQ60_008369</name>
</gene>
<dbReference type="SMART" id="SM00382">
    <property type="entry name" value="AAA"/>
    <property type="match status" value="1"/>
</dbReference>
<dbReference type="FunFam" id="3.40.50.300:FF:000395">
    <property type="entry name" value="Replication factor C subunit 1"/>
    <property type="match status" value="1"/>
</dbReference>
<dbReference type="InterPro" id="IPR012178">
    <property type="entry name" value="RFC1"/>
</dbReference>
<dbReference type="InterPro" id="IPR001357">
    <property type="entry name" value="BRCT_dom"/>
</dbReference>
<evidence type="ECO:0000256" key="6">
    <source>
        <dbReference type="ARBA" id="ARBA00022741"/>
    </source>
</evidence>
<evidence type="ECO:0000259" key="12">
    <source>
        <dbReference type="PROSITE" id="PS50172"/>
    </source>
</evidence>
<evidence type="ECO:0000256" key="10">
    <source>
        <dbReference type="PIRNR" id="PIRNR036578"/>
    </source>
</evidence>
<evidence type="ECO:0000256" key="1">
    <source>
        <dbReference type="ARBA" id="ARBA00004123"/>
    </source>
</evidence>
<sequence length="808" mass="86574">MAGPRKTVPAASKRKRLGSDASDDNAADKKRKPAASKGAATKSGLSEAKAKIIGRFGHLVDKVPEKKSIGEWMRRAPTGPSAPGSKQIPEGTENCLEGLTFVVTGEPPSLSRPEVEDLIRRCGGRITSAVSSKTTFLVMGEEAGATKPAKAKSMGVKVLDDDGLFGLISALSSETGPAPPEAETKSKAMEIDETPSPADLPPTAVKSDPVRTSPPAPATQPPAARPSGGNGTELWTDKYRPKSLKELCGNKGKVETIVEYLRKFKAGATSKLRGEQAAYKAVLVSGPPGIGKTTAVHLACAQEGFTVIEMNASDTRSKKALNSLVGDLTGNYTVDDFFAGPRNKVMTANTALVMDEVDGMSGGDRGGTAQLIQLIKKAKIPVLCICNDRRATNVKSLLNHCLDIPFHRPDVGSIRSRMMSIAFKEKLKLNPNAVDQLVQSTHNDLRQILNLLSTYRLSQDAMSYDQGKAYARAAQKQVARSPFDITAEYLTSQGYNHTSFAEHINAYFYDYSLIPLFIQENYPRCQSEWAHRKAAEHGLTQLMSLEALSHAADAISEGDLVERKIGSGQQWSLMPVHAAFSCVRPAYYMHGSMAGSMTQFPGWLGKNSTATKANRLLREFQTRMRLRITGDRTEVRLNYLPALIQALSRPLIEEGAGGIEAVIKVLDEYHLSKDDWGEIMTMQVGGKTSGSAFQNPMDRIPSNVKSAFTRKYNAMSHPTTIPVVSGGRATVAPPAAIPDLEGAETPEDETADSDSEQGNADDPTTDALIKVKGASKAKKPAAGRGKPAGAAASSASGRGRGRGRRGKA</sequence>
<evidence type="ECO:0000256" key="5">
    <source>
        <dbReference type="ARBA" id="ARBA00022705"/>
    </source>
</evidence>
<dbReference type="InterPro" id="IPR027417">
    <property type="entry name" value="P-loop_NTPase"/>
</dbReference>
<comment type="subcellular location">
    <subcellularLocation>
        <location evidence="1 10">Nucleus</location>
    </subcellularLocation>
</comment>
<dbReference type="InterPro" id="IPR003959">
    <property type="entry name" value="ATPase_AAA_core"/>
</dbReference>
<dbReference type="GO" id="GO:0006271">
    <property type="term" value="P:DNA strand elongation involved in DNA replication"/>
    <property type="evidence" value="ECO:0007669"/>
    <property type="project" value="UniProtKB-ARBA"/>
</dbReference>
<keyword evidence="14" id="KW-1185">Reference proteome</keyword>
<dbReference type="FunFam" id="3.40.50.10190:FF:000001">
    <property type="entry name" value="Replication factor C subunit 1"/>
    <property type="match status" value="1"/>
</dbReference>
<dbReference type="InterPro" id="IPR036420">
    <property type="entry name" value="BRCT_dom_sf"/>
</dbReference>
<dbReference type="Gene3D" id="3.40.50.10190">
    <property type="entry name" value="BRCT domain"/>
    <property type="match status" value="1"/>
</dbReference>
<dbReference type="GO" id="GO:0005524">
    <property type="term" value="F:ATP binding"/>
    <property type="evidence" value="ECO:0007669"/>
    <property type="project" value="UniProtKB-UniRule"/>
</dbReference>
<feature type="compositionally biased region" description="Pro residues" evidence="11">
    <location>
        <begin position="212"/>
        <end position="224"/>
    </location>
</feature>
<keyword evidence="8" id="KW-0238">DNA-binding</keyword>
<keyword evidence="4" id="KW-0597">Phosphoprotein</keyword>
<keyword evidence="9 10" id="KW-0539">Nucleus</keyword>
<feature type="domain" description="BRCT" evidence="12">
    <location>
        <begin position="91"/>
        <end position="168"/>
    </location>
</feature>
<dbReference type="Pfam" id="PF00004">
    <property type="entry name" value="AAA"/>
    <property type="match status" value="1"/>
</dbReference>
<protein>
    <recommendedName>
        <fullName evidence="3 10">Replication factor C subunit 1</fullName>
    </recommendedName>
</protein>
<feature type="compositionally biased region" description="Acidic residues" evidence="11">
    <location>
        <begin position="741"/>
        <end position="755"/>
    </location>
</feature>
<dbReference type="InterPro" id="IPR047854">
    <property type="entry name" value="RFC_lid"/>
</dbReference>
<feature type="region of interest" description="Disordered" evidence="11">
    <location>
        <begin position="170"/>
        <end position="236"/>
    </location>
</feature>
<evidence type="ECO:0000256" key="3">
    <source>
        <dbReference type="ARBA" id="ARBA00020401"/>
    </source>
</evidence>
<dbReference type="EMBL" id="JANBPT010000620">
    <property type="protein sequence ID" value="KAJ1915652.1"/>
    <property type="molecule type" value="Genomic_DNA"/>
</dbReference>
<dbReference type="CDD" id="cd00009">
    <property type="entry name" value="AAA"/>
    <property type="match status" value="1"/>
</dbReference>
<dbReference type="Gene3D" id="3.40.50.300">
    <property type="entry name" value="P-loop containing nucleotide triphosphate hydrolases"/>
    <property type="match status" value="1"/>
</dbReference>
<name>A0A9W8DRI3_9FUNG</name>
<evidence type="ECO:0000256" key="7">
    <source>
        <dbReference type="ARBA" id="ARBA00022840"/>
    </source>
</evidence>
<evidence type="ECO:0000256" key="4">
    <source>
        <dbReference type="ARBA" id="ARBA00022553"/>
    </source>
</evidence>
<evidence type="ECO:0000256" key="11">
    <source>
        <dbReference type="SAM" id="MobiDB-lite"/>
    </source>
</evidence>
<dbReference type="SUPFAM" id="SSF48019">
    <property type="entry name" value="post-AAA+ oligomerization domain-like"/>
    <property type="match status" value="1"/>
</dbReference>
<evidence type="ECO:0000256" key="2">
    <source>
        <dbReference type="ARBA" id="ARBA00006116"/>
    </source>
</evidence>
<dbReference type="FunFam" id="1.20.272.10:FF:000005">
    <property type="entry name" value="Replication factor C subunit 1"/>
    <property type="match status" value="1"/>
</dbReference>
<keyword evidence="6 10" id="KW-0547">Nucleotide-binding</keyword>
<dbReference type="Pfam" id="PF25361">
    <property type="entry name" value="AAA_lid_RFC1"/>
    <property type="match status" value="1"/>
</dbReference>
<dbReference type="CDD" id="cd18140">
    <property type="entry name" value="HLD_clamp_RFC"/>
    <property type="match status" value="1"/>
</dbReference>
<dbReference type="Pfam" id="PF00533">
    <property type="entry name" value="BRCT"/>
    <property type="match status" value="1"/>
</dbReference>
<dbReference type="AlphaFoldDB" id="A0A9W8DRI3"/>
<feature type="region of interest" description="Disordered" evidence="11">
    <location>
        <begin position="1"/>
        <end position="47"/>
    </location>
</feature>